<accession>A0A2H1V7D4</accession>
<protein>
    <submittedName>
        <fullName evidence="1">SFRICE_002734</fullName>
    </submittedName>
</protein>
<gene>
    <name evidence="1" type="ORF">SFRICE_002734</name>
</gene>
<reference evidence="1" key="1">
    <citation type="submission" date="2016-07" db="EMBL/GenBank/DDBJ databases">
        <authorList>
            <person name="Bretaudeau A."/>
        </authorList>
    </citation>
    <scope>NUCLEOTIDE SEQUENCE</scope>
    <source>
        <strain evidence="1">Rice</strain>
        <tissue evidence="1">Whole body</tissue>
    </source>
</reference>
<dbReference type="AlphaFoldDB" id="A0A2H1V7D4"/>
<organism evidence="1">
    <name type="scientific">Spodoptera frugiperda</name>
    <name type="common">Fall armyworm</name>
    <dbReference type="NCBI Taxonomy" id="7108"/>
    <lineage>
        <taxon>Eukaryota</taxon>
        <taxon>Metazoa</taxon>
        <taxon>Ecdysozoa</taxon>
        <taxon>Arthropoda</taxon>
        <taxon>Hexapoda</taxon>
        <taxon>Insecta</taxon>
        <taxon>Pterygota</taxon>
        <taxon>Neoptera</taxon>
        <taxon>Endopterygota</taxon>
        <taxon>Lepidoptera</taxon>
        <taxon>Glossata</taxon>
        <taxon>Ditrysia</taxon>
        <taxon>Noctuoidea</taxon>
        <taxon>Noctuidae</taxon>
        <taxon>Amphipyrinae</taxon>
        <taxon>Spodoptera</taxon>
    </lineage>
</organism>
<sequence length="217" mass="24639">MASTMLAQAIVEFFKYKVVSSIIILACWKPTDQIKFTRELSQFGMSSTFSCDPGILDHIRHHYLQGVIYMTHKHDDMLMFKKGLCTSHFLNAPSTRVLVCIAIHVRLHRVCFATQAREVCKGSLQAVSNVRAYRVCIATNARRRRVKNVMKPIHFMMKYKWLIVGDHVPDALRKIRYDSDVAFLECNSVMNNGTRDMAVIASASTDEAGIGLDSCFE</sequence>
<name>A0A2H1V7D4_SPOFR</name>
<proteinExistence type="predicted"/>
<dbReference type="EMBL" id="ODYU01000872">
    <property type="protein sequence ID" value="SOQ36292.1"/>
    <property type="molecule type" value="Genomic_DNA"/>
</dbReference>
<evidence type="ECO:0000313" key="1">
    <source>
        <dbReference type="EMBL" id="SOQ36292.1"/>
    </source>
</evidence>